<dbReference type="Pfam" id="PF04408">
    <property type="entry name" value="WHD_HA2"/>
    <property type="match status" value="1"/>
</dbReference>
<comment type="caution">
    <text evidence="9">The sequence shown here is derived from an EMBL/GenBank/DDBJ whole genome shotgun (WGS) entry which is preliminary data.</text>
</comment>
<dbReference type="InterPro" id="IPR011545">
    <property type="entry name" value="DEAD/DEAH_box_helicase_dom"/>
</dbReference>
<feature type="region of interest" description="Disordered" evidence="6">
    <location>
        <begin position="673"/>
        <end position="696"/>
    </location>
</feature>
<evidence type="ECO:0000256" key="2">
    <source>
        <dbReference type="ARBA" id="ARBA00022801"/>
    </source>
</evidence>
<evidence type="ECO:0000259" key="8">
    <source>
        <dbReference type="PROSITE" id="PS51194"/>
    </source>
</evidence>
<dbReference type="Gene3D" id="1.20.120.1080">
    <property type="match status" value="1"/>
</dbReference>
<dbReference type="SMART" id="SM00847">
    <property type="entry name" value="HA2"/>
    <property type="match status" value="1"/>
</dbReference>
<feature type="domain" description="Helicase ATP-binding" evidence="7">
    <location>
        <begin position="19"/>
        <end position="179"/>
    </location>
</feature>
<dbReference type="InterPro" id="IPR014001">
    <property type="entry name" value="Helicase_ATP-bd"/>
</dbReference>
<dbReference type="GO" id="GO:0016787">
    <property type="term" value="F:hydrolase activity"/>
    <property type="evidence" value="ECO:0007669"/>
    <property type="project" value="UniProtKB-KW"/>
</dbReference>
<dbReference type="RefSeq" id="WP_404799873.1">
    <property type="nucleotide sequence ID" value="NZ_BJUU01000004.1"/>
</dbReference>
<reference evidence="9 10" key="1">
    <citation type="submission" date="2019-07" db="EMBL/GenBank/DDBJ databases">
        <title>Whole genome shotgun sequence of Agrococcus baldri NBRC 103055.</title>
        <authorList>
            <person name="Hosoyama A."/>
            <person name="Uohara A."/>
            <person name="Ohji S."/>
            <person name="Ichikawa N."/>
        </authorList>
    </citation>
    <scope>NUCLEOTIDE SEQUENCE [LARGE SCALE GENOMIC DNA]</scope>
    <source>
        <strain evidence="9 10">NBRC 103055</strain>
    </source>
</reference>
<feature type="coiled-coil region" evidence="5">
    <location>
        <begin position="818"/>
        <end position="845"/>
    </location>
</feature>
<dbReference type="PROSITE" id="PS51192">
    <property type="entry name" value="HELICASE_ATP_BIND_1"/>
    <property type="match status" value="1"/>
</dbReference>
<evidence type="ECO:0000313" key="10">
    <source>
        <dbReference type="Proteomes" id="UP000321749"/>
    </source>
</evidence>
<dbReference type="InterPro" id="IPR048333">
    <property type="entry name" value="HA2_WH"/>
</dbReference>
<feature type="compositionally biased region" description="Basic and acidic residues" evidence="6">
    <location>
        <begin position="585"/>
        <end position="610"/>
    </location>
</feature>
<dbReference type="SMART" id="SM00490">
    <property type="entry name" value="HELICc"/>
    <property type="match status" value="1"/>
</dbReference>
<dbReference type="InterPro" id="IPR011709">
    <property type="entry name" value="DEAD-box_helicase_OB_fold"/>
</dbReference>
<dbReference type="Pfam" id="PF00271">
    <property type="entry name" value="Helicase_C"/>
    <property type="match status" value="1"/>
</dbReference>
<dbReference type="NCBIfam" id="TIGR01967">
    <property type="entry name" value="DEAH_box_HrpA"/>
    <property type="match status" value="1"/>
</dbReference>
<evidence type="ECO:0000256" key="6">
    <source>
        <dbReference type="SAM" id="MobiDB-lite"/>
    </source>
</evidence>
<dbReference type="EMBL" id="BJUU01000004">
    <property type="protein sequence ID" value="GEK79663.1"/>
    <property type="molecule type" value="Genomic_DNA"/>
</dbReference>
<dbReference type="FunFam" id="3.40.50.300:FF:001922">
    <property type="entry name" value="DEAH (Asp-Glu-Ala-His) box polypeptide 29"/>
    <property type="match status" value="1"/>
</dbReference>
<dbReference type="InterPro" id="IPR003593">
    <property type="entry name" value="AAA+_ATPase"/>
</dbReference>
<gene>
    <name evidence="9" type="primary">hrpA</name>
    <name evidence="9" type="ORF">ABA31_10140</name>
</gene>
<dbReference type="InterPro" id="IPR007502">
    <property type="entry name" value="Helicase-assoc_dom"/>
</dbReference>
<dbReference type="GO" id="GO:0005524">
    <property type="term" value="F:ATP binding"/>
    <property type="evidence" value="ECO:0007669"/>
    <property type="project" value="UniProtKB-KW"/>
</dbReference>
<keyword evidence="4" id="KW-0067">ATP-binding</keyword>
<dbReference type="InterPro" id="IPR001650">
    <property type="entry name" value="Helicase_C-like"/>
</dbReference>
<dbReference type="PANTHER" id="PTHR18934">
    <property type="entry name" value="ATP-DEPENDENT RNA HELICASE"/>
    <property type="match status" value="1"/>
</dbReference>
<dbReference type="FunFam" id="1.20.120.1080:FF:000005">
    <property type="entry name" value="ATP-dependent helicase HrpA"/>
    <property type="match status" value="1"/>
</dbReference>
<dbReference type="InterPro" id="IPR024590">
    <property type="entry name" value="HrpA_C"/>
</dbReference>
<evidence type="ECO:0000256" key="1">
    <source>
        <dbReference type="ARBA" id="ARBA00022741"/>
    </source>
</evidence>
<evidence type="ECO:0000256" key="4">
    <source>
        <dbReference type="ARBA" id="ARBA00022840"/>
    </source>
</evidence>
<feature type="region of interest" description="Disordered" evidence="6">
    <location>
        <begin position="560"/>
        <end position="648"/>
    </location>
</feature>
<evidence type="ECO:0000256" key="5">
    <source>
        <dbReference type="SAM" id="Coils"/>
    </source>
</evidence>
<dbReference type="Pfam" id="PF11898">
    <property type="entry name" value="DUF3418"/>
    <property type="match status" value="1"/>
</dbReference>
<dbReference type="Gene3D" id="3.40.50.300">
    <property type="entry name" value="P-loop containing nucleotide triphosphate hydrolases"/>
    <property type="match status" value="2"/>
</dbReference>
<dbReference type="Pfam" id="PF07717">
    <property type="entry name" value="OB_NTP_bind"/>
    <property type="match status" value="1"/>
</dbReference>
<dbReference type="PROSITE" id="PS51194">
    <property type="entry name" value="HELICASE_CTER"/>
    <property type="match status" value="1"/>
</dbReference>
<feature type="domain" description="Helicase C-terminal" evidence="8">
    <location>
        <begin position="222"/>
        <end position="393"/>
    </location>
</feature>
<sequence>MRIEYPAELPVSEARDEITALIRDHQVVIVAGATGSGKTTQLPKMLLELGRTSIGHTQPRRLAARTIAERLAEELGVEMGSEVGYKVRFTDQVSQATRIKVMTDGILLAEMHRDRDLKQYDAIIIDEAHERSLTIDFLIGYLKRLLPRRPDLKVVVTSATIDPESFSRHFDDAPIIEVSGRTFPVDIRYRPLVAEAQPGTKGADASEDDDEDAHVDLDPVDGIAAALQEIERDDAGDVLVFLPSEADIRDAQDQLQGRLGQHTEILPLYGRLSAADQHRVFERSSRAGVRRRVVLATNVAETSLTVPGIRHVIDTGTARISRYSARSKVQRLPIEAISQASANQRSGRAGRVAPGIAIRLYSQGDFEKRPAFTDPEILRTNLAAVILQAASLGLGPLAEFPFLQPPAARDIKDGNDLLLELGAISPAGKITKIGRELARLPVDPRFGRMAVAGRDAGVAHEVIAIVAGLTIQDPRERPLERREEADRLHARFADPTSDFITLLALWRYLQEQQAALSGNAFRRLCKREHLNFLRVREWQDVVRQLTRALGLRREVLSDLSRPHGADARPGRRETVDAGEQPASRQVEERAAEGRSRHETAGADRSRDASPLRDGAPRPTEGAADRSRDASARSAGAPRPTEGDGAPRPAISVDATAVHKALLSGLLGRIGVRDETGKAQQARPGESKRQHERRTRQRAEFLGARGARFQLFPGSALAKQPPQAVMAAELVETSRLFARTAASIDLAWAEPLAGDLVKRQVSEPHWERKQGAVVAYEKVTLFGVPIVERRRVQYARIDAEHARELFIRHALVEGEWDSPQEFDRKNRELRREIERLEERQRRRDLLVGDEAVFDFFDARIPADVASTRGFEGWWRTAREATPELLTMTREDLTGEDARVDQEQFPTRWVQGEQRLRLSYRFEPGSADDGLTVHVPLAVLPRLSEAGFDWLVPGMREELLTAMIKSLPKHIRKHVVPAADWARSMLAELPAQPGEAGQGEAGRGARSLAEVLASRISRTAYVQATGDDVDWGRIPEHLKPTFAVEDARGRRLGQGRELEALKRRFGQQATAQVAKAAVKVTSDLERDEVAGFDTDLPAHIDVKQGGNTVRAYPGYAITGKGGAGKGGGARVGIRLASTREAQQRDQRAAVRALLQQQVPSPAPYVQANLTGAEKLALGASPYPSTDRLFDDLMLAIIDAELGAAPPATSQEFEALRARVADGLVDRLFALASQVARILTAARNADRAIREGASLAHMAALADARANLEQLIFDRFVSSTGLERLPRLEVYVRAIGHRVARLPETANRDRTWMTEVEQATALYTAAGGTLPLKDGAADALVAARWMLEELRVSLFAQQLGTSGPVSLQRIRKTLAP</sequence>
<dbReference type="InterPro" id="IPR027417">
    <property type="entry name" value="P-loop_NTPase"/>
</dbReference>
<keyword evidence="1" id="KW-0547">Nucleotide-binding</keyword>
<dbReference type="CDD" id="cd18791">
    <property type="entry name" value="SF2_C_RHA"/>
    <property type="match status" value="1"/>
</dbReference>
<keyword evidence="3 9" id="KW-0347">Helicase</keyword>
<dbReference type="SMART" id="SM00487">
    <property type="entry name" value="DEXDc"/>
    <property type="match status" value="1"/>
</dbReference>
<protein>
    <submittedName>
        <fullName evidence="9">ATP-dependent helicase</fullName>
    </submittedName>
</protein>
<dbReference type="GO" id="GO:0003724">
    <property type="term" value="F:RNA helicase activity"/>
    <property type="evidence" value="ECO:0007669"/>
    <property type="project" value="InterPro"/>
</dbReference>
<dbReference type="Pfam" id="PF00270">
    <property type="entry name" value="DEAD"/>
    <property type="match status" value="1"/>
</dbReference>
<proteinExistence type="predicted"/>
<evidence type="ECO:0000256" key="3">
    <source>
        <dbReference type="ARBA" id="ARBA00022806"/>
    </source>
</evidence>
<evidence type="ECO:0000259" key="7">
    <source>
        <dbReference type="PROSITE" id="PS51192"/>
    </source>
</evidence>
<dbReference type="Proteomes" id="UP000321749">
    <property type="component" value="Unassembled WGS sequence"/>
</dbReference>
<name>A0AA87URF4_9MICO</name>
<dbReference type="InterPro" id="IPR010222">
    <property type="entry name" value="RNA_helicase_HrpA"/>
</dbReference>
<dbReference type="SMART" id="SM00382">
    <property type="entry name" value="AAA"/>
    <property type="match status" value="1"/>
</dbReference>
<dbReference type="PANTHER" id="PTHR18934:SF99">
    <property type="entry name" value="ATP-DEPENDENT RNA HELICASE DHX37-RELATED"/>
    <property type="match status" value="1"/>
</dbReference>
<feature type="compositionally biased region" description="Basic and acidic residues" evidence="6">
    <location>
        <begin position="560"/>
        <end position="575"/>
    </location>
</feature>
<organism evidence="9 10">
    <name type="scientific">Agrococcus baldri</name>
    <dbReference type="NCBI Taxonomy" id="153730"/>
    <lineage>
        <taxon>Bacteria</taxon>
        <taxon>Bacillati</taxon>
        <taxon>Actinomycetota</taxon>
        <taxon>Actinomycetes</taxon>
        <taxon>Micrococcales</taxon>
        <taxon>Microbacteriaceae</taxon>
        <taxon>Agrococcus</taxon>
    </lineage>
</organism>
<keyword evidence="2" id="KW-0378">Hydrolase</keyword>
<keyword evidence="5" id="KW-0175">Coiled coil</keyword>
<evidence type="ECO:0000313" key="9">
    <source>
        <dbReference type="EMBL" id="GEK79663.1"/>
    </source>
</evidence>
<dbReference type="SUPFAM" id="SSF52540">
    <property type="entry name" value="P-loop containing nucleoside triphosphate hydrolases"/>
    <property type="match status" value="1"/>
</dbReference>
<accession>A0AA87URF4</accession>
<dbReference type="GO" id="GO:0003723">
    <property type="term" value="F:RNA binding"/>
    <property type="evidence" value="ECO:0007669"/>
    <property type="project" value="TreeGrafter"/>
</dbReference>
<dbReference type="Pfam" id="PF21010">
    <property type="entry name" value="HA2_C"/>
    <property type="match status" value="1"/>
</dbReference>
<keyword evidence="10" id="KW-1185">Reference proteome</keyword>